<reference evidence="4" key="2">
    <citation type="submission" date="2021-02" db="EMBL/GenBank/DDBJ databases">
        <authorList>
            <person name="Kimball J.A."/>
            <person name="Haas M.W."/>
            <person name="Macchietto M."/>
            <person name="Kono T."/>
            <person name="Duquette J."/>
            <person name="Shao M."/>
        </authorList>
    </citation>
    <scope>NUCLEOTIDE SEQUENCE</scope>
    <source>
        <tissue evidence="4">Fresh leaf tissue</tissue>
    </source>
</reference>
<dbReference type="GO" id="GO:0007166">
    <property type="term" value="P:cell surface receptor signaling pathway"/>
    <property type="evidence" value="ECO:0007669"/>
    <property type="project" value="InterPro"/>
</dbReference>
<protein>
    <recommendedName>
        <fullName evidence="3">Protein kinase domain-containing protein</fullName>
    </recommendedName>
</protein>
<evidence type="ECO:0000256" key="1">
    <source>
        <dbReference type="ARBA" id="ARBA00022741"/>
    </source>
</evidence>
<dbReference type="PANTHER" id="PTHR27005:SF37">
    <property type="entry name" value="OS04G0367600 PROTEIN"/>
    <property type="match status" value="1"/>
</dbReference>
<comment type="caution">
    <text evidence="4">The sequence shown here is derived from an EMBL/GenBank/DDBJ whole genome shotgun (WGS) entry which is preliminary data.</text>
</comment>
<reference evidence="4" key="1">
    <citation type="journal article" date="2021" name="bioRxiv">
        <title>Whole Genome Assembly and Annotation of Northern Wild Rice, Zizania palustris L., Supports a Whole Genome Duplication in the Zizania Genus.</title>
        <authorList>
            <person name="Haas M."/>
            <person name="Kono T."/>
            <person name="Macchietto M."/>
            <person name="Millas R."/>
            <person name="McGilp L."/>
            <person name="Shao M."/>
            <person name="Duquette J."/>
            <person name="Hirsch C.N."/>
            <person name="Kimball J."/>
        </authorList>
    </citation>
    <scope>NUCLEOTIDE SEQUENCE</scope>
    <source>
        <tissue evidence="4">Fresh leaf tissue</tissue>
    </source>
</reference>
<dbReference type="InterPro" id="IPR000719">
    <property type="entry name" value="Prot_kinase_dom"/>
</dbReference>
<feature type="domain" description="Protein kinase" evidence="3">
    <location>
        <begin position="1"/>
        <end position="161"/>
    </location>
</feature>
<name>A0A8J5SY43_ZIZPA</name>
<evidence type="ECO:0000313" key="4">
    <source>
        <dbReference type="EMBL" id="KAG8064479.1"/>
    </source>
</evidence>
<gene>
    <name evidence="4" type="ORF">GUJ93_ZPchr0004g38300</name>
</gene>
<accession>A0A8J5SY43</accession>
<dbReference type="PANTHER" id="PTHR27005">
    <property type="entry name" value="WALL-ASSOCIATED RECEPTOR KINASE-LIKE 21"/>
    <property type="match status" value="1"/>
</dbReference>
<dbReference type="InterPro" id="IPR001245">
    <property type="entry name" value="Ser-Thr/Tyr_kinase_cat_dom"/>
</dbReference>
<dbReference type="Proteomes" id="UP000729402">
    <property type="component" value="Unassembled WGS sequence"/>
</dbReference>
<evidence type="ECO:0000313" key="5">
    <source>
        <dbReference type="Proteomes" id="UP000729402"/>
    </source>
</evidence>
<evidence type="ECO:0000259" key="3">
    <source>
        <dbReference type="PROSITE" id="PS50011"/>
    </source>
</evidence>
<keyword evidence="1" id="KW-0547">Nucleotide-binding</keyword>
<dbReference type="InterPro" id="IPR045274">
    <property type="entry name" value="WAK-like"/>
</dbReference>
<keyword evidence="2" id="KW-0067">ATP-binding</keyword>
<dbReference type="PROSITE" id="PS50011">
    <property type="entry name" value="PROTEIN_KINASE_DOM"/>
    <property type="match status" value="1"/>
</dbReference>
<dbReference type="GO" id="GO:0005886">
    <property type="term" value="C:plasma membrane"/>
    <property type="evidence" value="ECO:0007669"/>
    <property type="project" value="TreeGrafter"/>
</dbReference>
<dbReference type="GO" id="GO:0005524">
    <property type="term" value="F:ATP binding"/>
    <property type="evidence" value="ECO:0007669"/>
    <property type="project" value="UniProtKB-KW"/>
</dbReference>
<dbReference type="EMBL" id="JAAALK010000285">
    <property type="protein sequence ID" value="KAG8064479.1"/>
    <property type="molecule type" value="Genomic_DNA"/>
</dbReference>
<proteinExistence type="predicted"/>
<dbReference type="OrthoDB" id="626167at2759"/>
<sequence>MDESRRKDFVQELVILCRVSHPNIVKLLGCCLQFEAPVLVYEFVEYQLTAKNDVYNFGVILLELLTGKRPLSKERKSLTSMFQDALVDGTLLELLDSDIVNEASMGVIHQAAVLASQCLVVPGSTRPTMRRVAEELRRLAQADELQQYPQQSLVIESHSFMEMEIGNTCTTTTSWYAGSNTTGVYSLENKVVQSTEFAR</sequence>
<dbReference type="Pfam" id="PF07714">
    <property type="entry name" value="PK_Tyr_Ser-Thr"/>
    <property type="match status" value="1"/>
</dbReference>
<keyword evidence="5" id="KW-1185">Reference proteome</keyword>
<dbReference type="AlphaFoldDB" id="A0A8J5SY43"/>
<evidence type="ECO:0000256" key="2">
    <source>
        <dbReference type="ARBA" id="ARBA00022840"/>
    </source>
</evidence>
<organism evidence="4 5">
    <name type="scientific">Zizania palustris</name>
    <name type="common">Northern wild rice</name>
    <dbReference type="NCBI Taxonomy" id="103762"/>
    <lineage>
        <taxon>Eukaryota</taxon>
        <taxon>Viridiplantae</taxon>
        <taxon>Streptophyta</taxon>
        <taxon>Embryophyta</taxon>
        <taxon>Tracheophyta</taxon>
        <taxon>Spermatophyta</taxon>
        <taxon>Magnoliopsida</taxon>
        <taxon>Liliopsida</taxon>
        <taxon>Poales</taxon>
        <taxon>Poaceae</taxon>
        <taxon>BOP clade</taxon>
        <taxon>Oryzoideae</taxon>
        <taxon>Oryzeae</taxon>
        <taxon>Zizaniinae</taxon>
        <taxon>Zizania</taxon>
    </lineage>
</organism>
<dbReference type="GO" id="GO:0004674">
    <property type="term" value="F:protein serine/threonine kinase activity"/>
    <property type="evidence" value="ECO:0007669"/>
    <property type="project" value="TreeGrafter"/>
</dbReference>